<reference evidence="2" key="1">
    <citation type="journal article" date="2019" name="J. Bacteriol.">
        <title>A Mutagenic Screen Identifies a TonB-Dependent Receptor Required for the Lanthanide Metal Switch in the Type I Methanotroph 'Methylotuvimicrobium buryatense' 5GB1C.</title>
        <authorList>
            <person name="Groom J.D."/>
            <person name="Ford S.M."/>
            <person name="Pesesky M.W."/>
            <person name="Lidstrom M.E."/>
        </authorList>
    </citation>
    <scope>NUCLEOTIDE SEQUENCE [LARGE SCALE GENOMIC DNA]</scope>
    <source>
        <strain evidence="2">5GB1C</strain>
    </source>
</reference>
<accession>A0A4P9URR7</accession>
<gene>
    <name evidence="1" type="ORF">EQU24_19585</name>
</gene>
<dbReference type="OrthoDB" id="5764462at2"/>
<keyword evidence="2" id="KW-1185">Reference proteome</keyword>
<name>A0A4P9URR7_METBY</name>
<evidence type="ECO:0000313" key="2">
    <source>
        <dbReference type="Proteomes" id="UP000305881"/>
    </source>
</evidence>
<dbReference type="AlphaFoldDB" id="A0A4P9URR7"/>
<sequence>MNRSMQEKIELEHEAAKLFMRLYEQKTGIPMRHIWHNEPKKPDVSCYLGDRRLDLEIAHLYGSEEEAQLILGRKVSIRTLEALHRLITVPVGGRLLNALNAILASKAEKSYHSDRVWLVLRNANPLWSREELADNLHRVTLPESHPFEQIWVVGDMEGKSGILRLFP</sequence>
<protein>
    <submittedName>
        <fullName evidence="1">Uncharacterized protein</fullName>
    </submittedName>
</protein>
<dbReference type="KEGG" id="mbur:EQU24_19585"/>
<proteinExistence type="predicted"/>
<dbReference type="EMBL" id="CP035467">
    <property type="protein sequence ID" value="QCW84194.1"/>
    <property type="molecule type" value="Genomic_DNA"/>
</dbReference>
<dbReference type="STRING" id="675511.GCA_000341735_03518"/>
<dbReference type="Proteomes" id="UP000305881">
    <property type="component" value="Chromosome"/>
</dbReference>
<organism evidence="1 2">
    <name type="scientific">Methylotuvimicrobium buryatense</name>
    <name type="common">Methylomicrobium buryatense</name>
    <dbReference type="NCBI Taxonomy" id="95641"/>
    <lineage>
        <taxon>Bacteria</taxon>
        <taxon>Pseudomonadati</taxon>
        <taxon>Pseudomonadota</taxon>
        <taxon>Gammaproteobacteria</taxon>
        <taxon>Methylococcales</taxon>
        <taxon>Methylococcaceae</taxon>
        <taxon>Methylotuvimicrobium</taxon>
    </lineage>
</organism>
<evidence type="ECO:0000313" key="1">
    <source>
        <dbReference type="EMBL" id="QCW84194.1"/>
    </source>
</evidence>